<evidence type="ECO:0000313" key="3">
    <source>
        <dbReference type="Proteomes" id="UP001415857"/>
    </source>
</evidence>
<keyword evidence="3" id="KW-1185">Reference proteome</keyword>
<feature type="region of interest" description="Disordered" evidence="1">
    <location>
        <begin position="41"/>
        <end position="79"/>
    </location>
</feature>
<comment type="caution">
    <text evidence="2">The sequence shown here is derived from an EMBL/GenBank/DDBJ whole genome shotgun (WGS) entry which is preliminary data.</text>
</comment>
<gene>
    <name evidence="2" type="ORF">L1049_012392</name>
</gene>
<name>A0AAP0N323_LIQFO</name>
<feature type="compositionally biased region" description="Basic and acidic residues" evidence="1">
    <location>
        <begin position="43"/>
        <end position="54"/>
    </location>
</feature>
<evidence type="ECO:0000256" key="1">
    <source>
        <dbReference type="SAM" id="MobiDB-lite"/>
    </source>
</evidence>
<protein>
    <submittedName>
        <fullName evidence="2">Uncharacterized protein</fullName>
    </submittedName>
</protein>
<sequence length="79" mass="8297">MAMGLGQAKSIPLGPKLSTTSIRFANKNIKLTCSLGFANSAKLKSDKSSGKEVEEGPEGENASAHQGIQHVISEIQEEA</sequence>
<proteinExistence type="predicted"/>
<dbReference type="EMBL" id="JBBPBK010000396">
    <property type="protein sequence ID" value="KAK9265448.1"/>
    <property type="molecule type" value="Genomic_DNA"/>
</dbReference>
<organism evidence="2 3">
    <name type="scientific">Liquidambar formosana</name>
    <name type="common">Formosan gum</name>
    <dbReference type="NCBI Taxonomy" id="63359"/>
    <lineage>
        <taxon>Eukaryota</taxon>
        <taxon>Viridiplantae</taxon>
        <taxon>Streptophyta</taxon>
        <taxon>Embryophyta</taxon>
        <taxon>Tracheophyta</taxon>
        <taxon>Spermatophyta</taxon>
        <taxon>Magnoliopsida</taxon>
        <taxon>eudicotyledons</taxon>
        <taxon>Gunneridae</taxon>
        <taxon>Pentapetalae</taxon>
        <taxon>Saxifragales</taxon>
        <taxon>Altingiaceae</taxon>
        <taxon>Liquidambar</taxon>
    </lineage>
</organism>
<dbReference type="Proteomes" id="UP001415857">
    <property type="component" value="Unassembled WGS sequence"/>
</dbReference>
<dbReference type="AlphaFoldDB" id="A0AAP0N323"/>
<reference evidence="2 3" key="1">
    <citation type="journal article" date="2024" name="Plant J.">
        <title>Genome sequences and population genomics reveal climatic adaptation and genomic divergence between two closely related sweetgum species.</title>
        <authorList>
            <person name="Xu W.Q."/>
            <person name="Ren C.Q."/>
            <person name="Zhang X.Y."/>
            <person name="Comes H.P."/>
            <person name="Liu X.H."/>
            <person name="Li Y.G."/>
            <person name="Kettle C.J."/>
            <person name="Jalonen R."/>
            <person name="Gaisberger H."/>
            <person name="Ma Y.Z."/>
            <person name="Qiu Y.X."/>
        </authorList>
    </citation>
    <scope>NUCLEOTIDE SEQUENCE [LARGE SCALE GENOMIC DNA]</scope>
    <source>
        <strain evidence="2">Hangzhou</strain>
    </source>
</reference>
<accession>A0AAP0N323</accession>
<evidence type="ECO:0000313" key="2">
    <source>
        <dbReference type="EMBL" id="KAK9265448.1"/>
    </source>
</evidence>